<comment type="similarity">
    <text evidence="2 9">Belongs to the SecG family.</text>
</comment>
<evidence type="ECO:0000256" key="8">
    <source>
        <dbReference type="ARBA" id="ARBA00023136"/>
    </source>
</evidence>
<sequence>MAFALPIIQIVISILLIIAILLQQRGGGLSATFGGGGAIYGTRRGMEKGVFRATIVLVVLFLLVAFLNILIY</sequence>
<evidence type="ECO:0000256" key="2">
    <source>
        <dbReference type="ARBA" id="ARBA00008445"/>
    </source>
</evidence>
<dbReference type="GO" id="GO:0009306">
    <property type="term" value="P:protein secretion"/>
    <property type="evidence" value="ECO:0007669"/>
    <property type="project" value="UniProtKB-UniRule"/>
</dbReference>
<protein>
    <recommendedName>
        <fullName evidence="9">Protein-export membrane protein SecG</fullName>
    </recommendedName>
</protein>
<dbReference type="STRING" id="1802270.A3C07_00690"/>
<keyword evidence="6 9" id="KW-1133">Transmembrane helix</keyword>
<organism evidence="10 11">
    <name type="scientific">Candidatus Sungbacteria bacterium RIFCSPHIGHO2_02_FULL_47_11</name>
    <dbReference type="NCBI Taxonomy" id="1802270"/>
    <lineage>
        <taxon>Bacteria</taxon>
        <taxon>Candidatus Sungiibacteriota</taxon>
    </lineage>
</organism>
<dbReference type="Proteomes" id="UP000179023">
    <property type="component" value="Unassembled WGS sequence"/>
</dbReference>
<keyword evidence="9" id="KW-1003">Cell membrane</keyword>
<dbReference type="AlphaFoldDB" id="A0A1G2KLF2"/>
<dbReference type="EMBL" id="MHQI01000021">
    <property type="protein sequence ID" value="OHA00273.1"/>
    <property type="molecule type" value="Genomic_DNA"/>
</dbReference>
<gene>
    <name evidence="10" type="ORF">A3C07_00690</name>
</gene>
<feature type="transmembrane region" description="Helical" evidence="9">
    <location>
        <begin position="6"/>
        <end position="22"/>
    </location>
</feature>
<evidence type="ECO:0000256" key="3">
    <source>
        <dbReference type="ARBA" id="ARBA00022448"/>
    </source>
</evidence>
<dbReference type="GO" id="GO:0015450">
    <property type="term" value="F:protein-transporting ATPase activity"/>
    <property type="evidence" value="ECO:0007669"/>
    <property type="project" value="UniProtKB-UniRule"/>
</dbReference>
<evidence type="ECO:0000313" key="11">
    <source>
        <dbReference type="Proteomes" id="UP000179023"/>
    </source>
</evidence>
<comment type="subcellular location">
    <subcellularLocation>
        <location evidence="9">Cell membrane</location>
        <topology evidence="9">Multi-pass membrane protein</topology>
    </subcellularLocation>
    <subcellularLocation>
        <location evidence="1">Membrane</location>
        <topology evidence="1">Multi-pass membrane protein</topology>
    </subcellularLocation>
</comment>
<keyword evidence="7 9" id="KW-0811">Translocation</keyword>
<dbReference type="NCBIfam" id="TIGR00810">
    <property type="entry name" value="secG"/>
    <property type="match status" value="1"/>
</dbReference>
<keyword evidence="4 9" id="KW-0812">Transmembrane</keyword>
<reference evidence="10 11" key="1">
    <citation type="journal article" date="2016" name="Nat. Commun.">
        <title>Thousands of microbial genomes shed light on interconnected biogeochemical processes in an aquifer system.</title>
        <authorList>
            <person name="Anantharaman K."/>
            <person name="Brown C.T."/>
            <person name="Hug L.A."/>
            <person name="Sharon I."/>
            <person name="Castelle C.J."/>
            <person name="Probst A.J."/>
            <person name="Thomas B.C."/>
            <person name="Singh A."/>
            <person name="Wilkins M.J."/>
            <person name="Karaoz U."/>
            <person name="Brodie E.L."/>
            <person name="Williams K.H."/>
            <person name="Hubbard S.S."/>
            <person name="Banfield J.F."/>
        </authorList>
    </citation>
    <scope>NUCLEOTIDE SEQUENCE [LARGE SCALE GENOMIC DNA]</scope>
</reference>
<keyword evidence="8 9" id="KW-0472">Membrane</keyword>
<evidence type="ECO:0000256" key="6">
    <source>
        <dbReference type="ARBA" id="ARBA00022989"/>
    </source>
</evidence>
<evidence type="ECO:0000256" key="7">
    <source>
        <dbReference type="ARBA" id="ARBA00023010"/>
    </source>
</evidence>
<accession>A0A1G2KLF2</accession>
<feature type="transmembrane region" description="Helical" evidence="9">
    <location>
        <begin position="50"/>
        <end position="71"/>
    </location>
</feature>
<comment type="caution">
    <text evidence="10">The sequence shown here is derived from an EMBL/GenBank/DDBJ whole genome shotgun (WGS) entry which is preliminary data.</text>
</comment>
<evidence type="ECO:0000313" key="10">
    <source>
        <dbReference type="EMBL" id="OHA00273.1"/>
    </source>
</evidence>
<keyword evidence="3 9" id="KW-0813">Transport</keyword>
<evidence type="ECO:0000256" key="4">
    <source>
        <dbReference type="ARBA" id="ARBA00022692"/>
    </source>
</evidence>
<evidence type="ECO:0000256" key="5">
    <source>
        <dbReference type="ARBA" id="ARBA00022927"/>
    </source>
</evidence>
<dbReference type="Pfam" id="PF03840">
    <property type="entry name" value="SecG"/>
    <property type="match status" value="1"/>
</dbReference>
<dbReference type="InterPro" id="IPR004692">
    <property type="entry name" value="SecG"/>
</dbReference>
<comment type="function">
    <text evidence="9">Involved in protein export. Participates in an early event of protein translocation.</text>
</comment>
<evidence type="ECO:0000256" key="1">
    <source>
        <dbReference type="ARBA" id="ARBA00004141"/>
    </source>
</evidence>
<name>A0A1G2KLF2_9BACT</name>
<keyword evidence="5 9" id="KW-0653">Protein transport</keyword>
<evidence type="ECO:0000256" key="9">
    <source>
        <dbReference type="RuleBase" id="RU365087"/>
    </source>
</evidence>
<proteinExistence type="inferred from homology"/>
<dbReference type="GO" id="GO:0005886">
    <property type="term" value="C:plasma membrane"/>
    <property type="evidence" value="ECO:0007669"/>
    <property type="project" value="UniProtKB-SubCell"/>
</dbReference>